<dbReference type="PANTHER" id="PTHR42912">
    <property type="entry name" value="METHYLTRANSFERASE"/>
    <property type="match status" value="1"/>
</dbReference>
<dbReference type="RefSeq" id="WP_120748905.1">
    <property type="nucleotide sequence ID" value="NZ_RBAH01000014.1"/>
</dbReference>
<keyword evidence="2" id="KW-0489">Methyltransferase</keyword>
<gene>
    <name evidence="2" type="ORF">D7M11_19410</name>
</gene>
<dbReference type="EMBL" id="RBAH01000014">
    <property type="protein sequence ID" value="RKN80650.1"/>
    <property type="molecule type" value="Genomic_DNA"/>
</dbReference>
<protein>
    <submittedName>
        <fullName evidence="2">Class I SAM-dependent methyltransferase</fullName>
    </submittedName>
</protein>
<dbReference type="SUPFAM" id="SSF53335">
    <property type="entry name" value="S-adenosyl-L-methionine-dependent methyltransferases"/>
    <property type="match status" value="1"/>
</dbReference>
<name>A0A3B0C5X2_9BACL</name>
<dbReference type="Pfam" id="PF08241">
    <property type="entry name" value="Methyltransf_11"/>
    <property type="match status" value="1"/>
</dbReference>
<evidence type="ECO:0000313" key="3">
    <source>
        <dbReference type="Proteomes" id="UP000282311"/>
    </source>
</evidence>
<sequence length="231" mass="25862">MPNHERIYKEHAETYEQLISRQQSLELHLDAIRPYDGLDVVDLGAGTGRLAALMVQRARSVVALDSSPAMLDVLAERLRTAAGDGLANWRTAVADHRNLPLAGRSADMIVAGWTLCYLANSGVRDAKRNLGLMIAEMKRVLRPGGTIVIFETMGTGTEVPNPPGFLLPYYARLTDEYRFSHTWIRTDYEFDSVEQAAELAGFFFGEELAERVRTNGWSRLPECAGIWWLHV</sequence>
<comment type="caution">
    <text evidence="2">The sequence shown here is derived from an EMBL/GenBank/DDBJ whole genome shotgun (WGS) entry which is preliminary data.</text>
</comment>
<keyword evidence="2" id="KW-0808">Transferase</keyword>
<proteinExistence type="predicted"/>
<dbReference type="Proteomes" id="UP000282311">
    <property type="component" value="Unassembled WGS sequence"/>
</dbReference>
<keyword evidence="3" id="KW-1185">Reference proteome</keyword>
<dbReference type="OrthoDB" id="9784101at2"/>
<dbReference type="InterPro" id="IPR029063">
    <property type="entry name" value="SAM-dependent_MTases_sf"/>
</dbReference>
<dbReference type="GO" id="GO:0032259">
    <property type="term" value="P:methylation"/>
    <property type="evidence" value="ECO:0007669"/>
    <property type="project" value="UniProtKB-KW"/>
</dbReference>
<evidence type="ECO:0000259" key="1">
    <source>
        <dbReference type="Pfam" id="PF08241"/>
    </source>
</evidence>
<feature type="domain" description="Methyltransferase type 11" evidence="1">
    <location>
        <begin position="41"/>
        <end position="149"/>
    </location>
</feature>
<evidence type="ECO:0000313" key="2">
    <source>
        <dbReference type="EMBL" id="RKN80650.1"/>
    </source>
</evidence>
<dbReference type="CDD" id="cd02440">
    <property type="entry name" value="AdoMet_MTases"/>
    <property type="match status" value="1"/>
</dbReference>
<dbReference type="GO" id="GO:0008757">
    <property type="term" value="F:S-adenosylmethionine-dependent methyltransferase activity"/>
    <property type="evidence" value="ECO:0007669"/>
    <property type="project" value="InterPro"/>
</dbReference>
<dbReference type="InterPro" id="IPR013216">
    <property type="entry name" value="Methyltransf_11"/>
</dbReference>
<dbReference type="InterPro" id="IPR050508">
    <property type="entry name" value="Methyltransf_Superfamily"/>
</dbReference>
<reference evidence="2 3" key="1">
    <citation type="journal article" date="2007" name="Int. J. Syst. Evol. Microbiol.">
        <title>Paenibacillus ginsengarvi sp. nov., isolated from soil from ginseng cultivation.</title>
        <authorList>
            <person name="Yoon M.H."/>
            <person name="Ten L.N."/>
            <person name="Im W.T."/>
        </authorList>
    </citation>
    <scope>NUCLEOTIDE SEQUENCE [LARGE SCALE GENOMIC DNA]</scope>
    <source>
        <strain evidence="2 3">KCTC 13059</strain>
    </source>
</reference>
<accession>A0A3B0C5X2</accession>
<organism evidence="2 3">
    <name type="scientific">Paenibacillus ginsengarvi</name>
    <dbReference type="NCBI Taxonomy" id="400777"/>
    <lineage>
        <taxon>Bacteria</taxon>
        <taxon>Bacillati</taxon>
        <taxon>Bacillota</taxon>
        <taxon>Bacilli</taxon>
        <taxon>Bacillales</taxon>
        <taxon>Paenibacillaceae</taxon>
        <taxon>Paenibacillus</taxon>
    </lineage>
</organism>
<dbReference type="AlphaFoldDB" id="A0A3B0C5X2"/>
<dbReference type="Gene3D" id="3.40.50.150">
    <property type="entry name" value="Vaccinia Virus protein VP39"/>
    <property type="match status" value="1"/>
</dbReference>